<reference evidence="1 2" key="1">
    <citation type="submission" date="2024-01" db="EMBL/GenBank/DDBJ databases">
        <title>The complete chloroplast genome sequence of Lithospermum erythrorhizon: insights into the phylogenetic relationship among Boraginaceae species and the maternal lineages of purple gromwells.</title>
        <authorList>
            <person name="Okada T."/>
            <person name="Watanabe K."/>
        </authorList>
    </citation>
    <scope>NUCLEOTIDE SEQUENCE [LARGE SCALE GENOMIC DNA]</scope>
</reference>
<comment type="caution">
    <text evidence="1">The sequence shown here is derived from an EMBL/GenBank/DDBJ whole genome shotgun (WGS) entry which is preliminary data.</text>
</comment>
<dbReference type="Proteomes" id="UP001454036">
    <property type="component" value="Unassembled WGS sequence"/>
</dbReference>
<dbReference type="EMBL" id="BAABME010015272">
    <property type="protein sequence ID" value="GAA0140305.1"/>
    <property type="molecule type" value="Genomic_DNA"/>
</dbReference>
<dbReference type="AlphaFoldDB" id="A0AAV3NLW1"/>
<keyword evidence="2" id="KW-1185">Reference proteome</keyword>
<evidence type="ECO:0000313" key="1">
    <source>
        <dbReference type="EMBL" id="GAA0140305.1"/>
    </source>
</evidence>
<sequence length="107" mass="11512">MFNLPSPDLLPPTTITIPFHTPPLDVVTLARESPPIIPPPKASLSSGGDFLGVPYSLPSGITFTVKTVSRREEPTAFLLLKNLVSEASSRSCYTKIQGGSELHRSSH</sequence>
<accession>A0AAV3NLW1</accession>
<proteinExistence type="predicted"/>
<evidence type="ECO:0000313" key="2">
    <source>
        <dbReference type="Proteomes" id="UP001454036"/>
    </source>
</evidence>
<gene>
    <name evidence="1" type="ORF">LIER_35216</name>
</gene>
<name>A0AAV3NLW1_LITER</name>
<protein>
    <submittedName>
        <fullName evidence="1">Uncharacterized protein</fullName>
    </submittedName>
</protein>
<organism evidence="1 2">
    <name type="scientific">Lithospermum erythrorhizon</name>
    <name type="common">Purple gromwell</name>
    <name type="synonym">Lithospermum officinale var. erythrorhizon</name>
    <dbReference type="NCBI Taxonomy" id="34254"/>
    <lineage>
        <taxon>Eukaryota</taxon>
        <taxon>Viridiplantae</taxon>
        <taxon>Streptophyta</taxon>
        <taxon>Embryophyta</taxon>
        <taxon>Tracheophyta</taxon>
        <taxon>Spermatophyta</taxon>
        <taxon>Magnoliopsida</taxon>
        <taxon>eudicotyledons</taxon>
        <taxon>Gunneridae</taxon>
        <taxon>Pentapetalae</taxon>
        <taxon>asterids</taxon>
        <taxon>lamiids</taxon>
        <taxon>Boraginales</taxon>
        <taxon>Boraginaceae</taxon>
        <taxon>Boraginoideae</taxon>
        <taxon>Lithospermeae</taxon>
        <taxon>Lithospermum</taxon>
    </lineage>
</organism>